<organism evidence="2 3">
    <name type="scientific">Ancylostoma caninum</name>
    <name type="common">Dog hookworm</name>
    <dbReference type="NCBI Taxonomy" id="29170"/>
    <lineage>
        <taxon>Eukaryota</taxon>
        <taxon>Metazoa</taxon>
        <taxon>Ecdysozoa</taxon>
        <taxon>Nematoda</taxon>
        <taxon>Chromadorea</taxon>
        <taxon>Rhabditida</taxon>
        <taxon>Rhabditina</taxon>
        <taxon>Rhabditomorpha</taxon>
        <taxon>Strongyloidea</taxon>
        <taxon>Ancylostomatidae</taxon>
        <taxon>Ancylostomatinae</taxon>
        <taxon>Ancylostoma</taxon>
    </lineage>
</organism>
<dbReference type="STRING" id="29170.A0A368GHS8"/>
<evidence type="ECO:0000313" key="3">
    <source>
        <dbReference type="Proteomes" id="UP000252519"/>
    </source>
</evidence>
<protein>
    <submittedName>
        <fullName evidence="2">Uncharacterized protein</fullName>
    </submittedName>
</protein>
<evidence type="ECO:0000313" key="2">
    <source>
        <dbReference type="EMBL" id="RCN43238.1"/>
    </source>
</evidence>
<reference evidence="2 3" key="1">
    <citation type="submission" date="2014-10" db="EMBL/GenBank/DDBJ databases">
        <title>Draft genome of the hookworm Ancylostoma caninum.</title>
        <authorList>
            <person name="Mitreva M."/>
        </authorList>
    </citation>
    <scope>NUCLEOTIDE SEQUENCE [LARGE SCALE GENOMIC DNA]</scope>
    <source>
        <strain evidence="2 3">Baltimore</strain>
    </source>
</reference>
<gene>
    <name evidence="2" type="ORF">ANCCAN_10813</name>
</gene>
<feature type="compositionally biased region" description="Low complexity" evidence="1">
    <location>
        <begin position="62"/>
        <end position="76"/>
    </location>
</feature>
<feature type="compositionally biased region" description="Polar residues" evidence="1">
    <location>
        <begin position="265"/>
        <end position="295"/>
    </location>
</feature>
<name>A0A368GHS8_ANCCA</name>
<comment type="caution">
    <text evidence="2">The sequence shown here is derived from an EMBL/GenBank/DDBJ whole genome shotgun (WGS) entry which is preliminary data.</text>
</comment>
<evidence type="ECO:0000256" key="1">
    <source>
        <dbReference type="SAM" id="MobiDB-lite"/>
    </source>
</evidence>
<dbReference type="Proteomes" id="UP000252519">
    <property type="component" value="Unassembled WGS sequence"/>
</dbReference>
<dbReference type="OrthoDB" id="5875114at2759"/>
<dbReference type="AlphaFoldDB" id="A0A368GHS8"/>
<feature type="region of interest" description="Disordered" evidence="1">
    <location>
        <begin position="249"/>
        <end position="295"/>
    </location>
</feature>
<keyword evidence="3" id="KW-1185">Reference proteome</keyword>
<dbReference type="EMBL" id="JOJR01000165">
    <property type="protein sequence ID" value="RCN43238.1"/>
    <property type="molecule type" value="Genomic_DNA"/>
</dbReference>
<sequence>MISTACSPIVFPSTPSSESKEYQQAHGSAVVGETIVVTMAPVLSSPTNEASTVCLPTDLNKTPPRSTLTPSTPHSSGFHSIAQPLSRLSADASRSITYTRTLHNDIVINVYLSLFLKGGCAGMEKQRLLSSRLSSKPFSSHSALSRLTSSEYSPSNDGSNVGLASDDDMFAASKEMKAVILNATSEADINVHMDRRLRFRPSVALIEKQGIVRERVNQFRRLGNFVPMETISGRSSGLSSRSSIDAGSLTGDDDFIKPSAPPVTHSLNMGGTRRNSATPITSSVSQLSSTHPPPI</sequence>
<feature type="region of interest" description="Disordered" evidence="1">
    <location>
        <begin position="47"/>
        <end position="80"/>
    </location>
</feature>
<proteinExistence type="predicted"/>
<accession>A0A368GHS8</accession>